<dbReference type="InterPro" id="IPR022272">
    <property type="entry name" value="Lipocalin_CS"/>
</dbReference>
<keyword evidence="3 5" id="KW-0449">Lipoprotein</keyword>
<dbReference type="SUPFAM" id="SSF50814">
    <property type="entry name" value="Lipocalins"/>
    <property type="match status" value="1"/>
</dbReference>
<comment type="similarity">
    <text evidence="1 2">Belongs to the calycin superfamily. Lipocalin family.</text>
</comment>
<name>A0A6S6T6T1_9BACT</name>
<evidence type="ECO:0000256" key="3">
    <source>
        <dbReference type="PIRSR" id="PIRSR036893-52"/>
    </source>
</evidence>
<dbReference type="EMBL" id="CACVAW010000048">
    <property type="protein sequence ID" value="CAA6812277.1"/>
    <property type="molecule type" value="Genomic_DNA"/>
</dbReference>
<dbReference type="AlphaFoldDB" id="A0A6S6T6T1"/>
<feature type="lipid moiety-binding region" description="S-diacylglycerol cysteine" evidence="3">
    <location>
        <position position="16"/>
    </location>
</feature>
<dbReference type="PRINTS" id="PR01171">
    <property type="entry name" value="BCTLIPOCALIN"/>
</dbReference>
<dbReference type="InterPro" id="IPR022271">
    <property type="entry name" value="Lipocalin_ApoD"/>
</dbReference>
<dbReference type="InterPro" id="IPR000566">
    <property type="entry name" value="Lipocln_cytosolic_FA-bd_dom"/>
</dbReference>
<dbReference type="PANTHER" id="PTHR10612:SF34">
    <property type="entry name" value="APOLIPOPROTEIN D"/>
    <property type="match status" value="1"/>
</dbReference>
<evidence type="ECO:0000313" key="5">
    <source>
        <dbReference type="EMBL" id="CAA6812277.1"/>
    </source>
</evidence>
<sequence>MKKYLMMIIGFIFVGCVKLPEGVEPVKNFEIDRYLGTWYEVARLDHIFEKGMSNVSAEYIKEGDKIKVINRGYFERKKEWREAIGKAYFVDKSDVGFLKVSFFGPFYGSYIINELDEDYQYALISGPNKGYLWILSRSKSLPKDIMDKLVGKASKLGFDTETLIYVEQDK</sequence>
<reference evidence="5" key="1">
    <citation type="submission" date="2020-01" db="EMBL/GenBank/DDBJ databases">
        <authorList>
            <person name="Meier V. D."/>
            <person name="Meier V D."/>
        </authorList>
    </citation>
    <scope>NUCLEOTIDE SEQUENCE</scope>
    <source>
        <strain evidence="5">HLG_WM_MAG_12</strain>
    </source>
</reference>
<evidence type="ECO:0000259" key="4">
    <source>
        <dbReference type="Pfam" id="PF08212"/>
    </source>
</evidence>
<dbReference type="InterPro" id="IPR002446">
    <property type="entry name" value="Lipocalin_bac"/>
</dbReference>
<dbReference type="PANTHER" id="PTHR10612">
    <property type="entry name" value="APOLIPOPROTEIN D"/>
    <property type="match status" value="1"/>
</dbReference>
<dbReference type="Pfam" id="PF08212">
    <property type="entry name" value="Lipocalin_2"/>
    <property type="match status" value="1"/>
</dbReference>
<feature type="lipid moiety-binding region" description="N-palmitoyl cysteine" evidence="3">
    <location>
        <position position="16"/>
    </location>
</feature>
<organism evidence="5">
    <name type="scientific">uncultured Campylobacterales bacterium</name>
    <dbReference type="NCBI Taxonomy" id="352960"/>
    <lineage>
        <taxon>Bacteria</taxon>
        <taxon>Pseudomonadati</taxon>
        <taxon>Campylobacterota</taxon>
        <taxon>Epsilonproteobacteria</taxon>
        <taxon>Campylobacterales</taxon>
        <taxon>environmental samples</taxon>
    </lineage>
</organism>
<proteinExistence type="inferred from homology"/>
<evidence type="ECO:0000256" key="2">
    <source>
        <dbReference type="PIRNR" id="PIRNR036893"/>
    </source>
</evidence>
<dbReference type="Gene3D" id="2.40.128.20">
    <property type="match status" value="1"/>
</dbReference>
<dbReference type="PROSITE" id="PS51257">
    <property type="entry name" value="PROKAR_LIPOPROTEIN"/>
    <property type="match status" value="1"/>
</dbReference>
<feature type="domain" description="Lipocalin/cytosolic fatty-acid binding" evidence="4">
    <location>
        <begin position="30"/>
        <end position="168"/>
    </location>
</feature>
<dbReference type="PROSITE" id="PS00213">
    <property type="entry name" value="LIPOCALIN"/>
    <property type="match status" value="1"/>
</dbReference>
<gene>
    <name evidence="5" type="ORF">HELGO_WM21467</name>
</gene>
<dbReference type="PIRSF" id="PIRSF036893">
    <property type="entry name" value="Lipocalin_ApoD"/>
    <property type="match status" value="1"/>
</dbReference>
<keyword evidence="3" id="KW-0564">Palmitate</keyword>
<dbReference type="GO" id="GO:0006950">
    <property type="term" value="P:response to stress"/>
    <property type="evidence" value="ECO:0007669"/>
    <property type="project" value="UniProtKB-ARBA"/>
</dbReference>
<dbReference type="CDD" id="cd19438">
    <property type="entry name" value="lipocalin_Blc-like"/>
    <property type="match status" value="1"/>
</dbReference>
<dbReference type="InterPro" id="IPR047202">
    <property type="entry name" value="Lipocalin_Blc-like_dom"/>
</dbReference>
<accession>A0A6S6T6T1</accession>
<dbReference type="InterPro" id="IPR012674">
    <property type="entry name" value="Calycin"/>
</dbReference>
<evidence type="ECO:0000256" key="1">
    <source>
        <dbReference type="ARBA" id="ARBA00006889"/>
    </source>
</evidence>
<protein>
    <submittedName>
        <fullName evidence="5">Outer membrane lipoprotein Blc</fullName>
    </submittedName>
</protein>